<dbReference type="OrthoDB" id="2669263at2759"/>
<name>A0A9P3UT67_LYOSH</name>
<accession>A0A9P3UT67</accession>
<evidence type="ECO:0000313" key="1">
    <source>
        <dbReference type="EMBL" id="GLB43270.1"/>
    </source>
</evidence>
<comment type="caution">
    <text evidence="1">The sequence shown here is derived from an EMBL/GenBank/DDBJ whole genome shotgun (WGS) entry which is preliminary data.</text>
</comment>
<sequence length="220" mass="24787">MMSSHRTYVAESPEITKFVQSIMKRVHVDEQHARDGLIDRYGSLENAMKTIQAEDAYVMKAYKDALKEMYPNGGGPIELGTKPAKGERVTTAPIRQGVWLRVWGDNLASLHCYCFDFVDGQGRYMRTPDGVRIYADPGGIEVLSIERSVGRTMAGSPQFAASVNATDDGREVDENWETYVIQEGTNLRIVQHGQRDIHIQIPTRMRNADVITLQPAHYRT</sequence>
<dbReference type="Proteomes" id="UP001063166">
    <property type="component" value="Unassembled WGS sequence"/>
</dbReference>
<dbReference type="EMBL" id="BRPK01000013">
    <property type="protein sequence ID" value="GLB43270.1"/>
    <property type="molecule type" value="Genomic_DNA"/>
</dbReference>
<reference evidence="1" key="1">
    <citation type="submission" date="2022-07" db="EMBL/GenBank/DDBJ databases">
        <title>The genome of Lyophyllum shimeji provides insight into the initial evolution of ectomycorrhizal fungal genome.</title>
        <authorList>
            <person name="Kobayashi Y."/>
            <person name="Shibata T."/>
            <person name="Hirakawa H."/>
            <person name="Shigenobu S."/>
            <person name="Nishiyama T."/>
            <person name="Yamada A."/>
            <person name="Hasebe M."/>
            <person name="Kawaguchi M."/>
        </authorList>
    </citation>
    <scope>NUCLEOTIDE SEQUENCE</scope>
    <source>
        <strain evidence="1">AT787</strain>
    </source>
</reference>
<proteinExistence type="predicted"/>
<keyword evidence="2" id="KW-1185">Reference proteome</keyword>
<gene>
    <name evidence="1" type="ORF">LshimejAT787_1301710</name>
</gene>
<evidence type="ECO:0000313" key="2">
    <source>
        <dbReference type="Proteomes" id="UP001063166"/>
    </source>
</evidence>
<organism evidence="1 2">
    <name type="scientific">Lyophyllum shimeji</name>
    <name type="common">Hon-shimeji</name>
    <name type="synonym">Tricholoma shimeji</name>
    <dbReference type="NCBI Taxonomy" id="47721"/>
    <lineage>
        <taxon>Eukaryota</taxon>
        <taxon>Fungi</taxon>
        <taxon>Dikarya</taxon>
        <taxon>Basidiomycota</taxon>
        <taxon>Agaricomycotina</taxon>
        <taxon>Agaricomycetes</taxon>
        <taxon>Agaricomycetidae</taxon>
        <taxon>Agaricales</taxon>
        <taxon>Tricholomatineae</taxon>
        <taxon>Lyophyllaceae</taxon>
        <taxon>Lyophyllum</taxon>
    </lineage>
</organism>
<dbReference type="AlphaFoldDB" id="A0A9P3UT67"/>
<protein>
    <submittedName>
        <fullName evidence="1">Uncharacterized protein</fullName>
    </submittedName>
</protein>